<comment type="caution">
    <text evidence="2">The sequence shown here is derived from an EMBL/GenBank/DDBJ whole genome shotgun (WGS) entry which is preliminary data.</text>
</comment>
<sequence>MFSEPTGSAPGGGAAADGGGGESAGAEDEGHPRGCRGRPGGSSLGFSSFAFAVSSLCIMVTTNDFISVTRLLLSGSGNQFTMLVEPFTSHRGCICNFSYALLAKSSYHMFLHTWRRDHIHSHICRSLFIRWHHRSYW</sequence>
<protein>
    <submittedName>
        <fullName evidence="2">CASP-like protein 5A1</fullName>
    </submittedName>
</protein>
<keyword evidence="3" id="KW-1185">Reference proteome</keyword>
<feature type="compositionally biased region" description="Gly residues" evidence="1">
    <location>
        <begin position="9"/>
        <end position="23"/>
    </location>
</feature>
<organism evidence="2 3">
    <name type="scientific">Iris pallida</name>
    <name type="common">Sweet iris</name>
    <dbReference type="NCBI Taxonomy" id="29817"/>
    <lineage>
        <taxon>Eukaryota</taxon>
        <taxon>Viridiplantae</taxon>
        <taxon>Streptophyta</taxon>
        <taxon>Embryophyta</taxon>
        <taxon>Tracheophyta</taxon>
        <taxon>Spermatophyta</taxon>
        <taxon>Magnoliopsida</taxon>
        <taxon>Liliopsida</taxon>
        <taxon>Asparagales</taxon>
        <taxon>Iridaceae</taxon>
        <taxon>Iridoideae</taxon>
        <taxon>Irideae</taxon>
        <taxon>Iris</taxon>
    </lineage>
</organism>
<gene>
    <name evidence="2" type="ORF">M6B38_237995</name>
</gene>
<evidence type="ECO:0000313" key="3">
    <source>
        <dbReference type="Proteomes" id="UP001140949"/>
    </source>
</evidence>
<accession>A0AAX6DLA2</accession>
<proteinExistence type="predicted"/>
<evidence type="ECO:0000256" key="1">
    <source>
        <dbReference type="SAM" id="MobiDB-lite"/>
    </source>
</evidence>
<dbReference type="Proteomes" id="UP001140949">
    <property type="component" value="Unassembled WGS sequence"/>
</dbReference>
<feature type="region of interest" description="Disordered" evidence="1">
    <location>
        <begin position="1"/>
        <end position="39"/>
    </location>
</feature>
<reference evidence="2" key="2">
    <citation type="submission" date="2023-04" db="EMBL/GenBank/DDBJ databases">
        <authorList>
            <person name="Bruccoleri R.E."/>
            <person name="Oakeley E.J."/>
            <person name="Faust A.-M."/>
            <person name="Dessus-Babus S."/>
            <person name="Altorfer M."/>
            <person name="Burckhardt D."/>
            <person name="Oertli M."/>
            <person name="Naumann U."/>
            <person name="Petersen F."/>
            <person name="Wong J."/>
        </authorList>
    </citation>
    <scope>NUCLEOTIDE SEQUENCE</scope>
    <source>
        <strain evidence="2">GSM-AAB239-AS_SAM_17_03QT</strain>
        <tissue evidence="2">Leaf</tissue>
    </source>
</reference>
<evidence type="ECO:0000313" key="2">
    <source>
        <dbReference type="EMBL" id="KAJ6792508.1"/>
    </source>
</evidence>
<name>A0AAX6DLA2_IRIPA</name>
<dbReference type="EMBL" id="JANAVB010043420">
    <property type="protein sequence ID" value="KAJ6792508.1"/>
    <property type="molecule type" value="Genomic_DNA"/>
</dbReference>
<reference evidence="2" key="1">
    <citation type="journal article" date="2023" name="GigaByte">
        <title>Genome assembly of the bearded iris, Iris pallida Lam.</title>
        <authorList>
            <person name="Bruccoleri R.E."/>
            <person name="Oakeley E.J."/>
            <person name="Faust A.M.E."/>
            <person name="Altorfer M."/>
            <person name="Dessus-Babus S."/>
            <person name="Burckhardt D."/>
            <person name="Oertli M."/>
            <person name="Naumann U."/>
            <person name="Petersen F."/>
            <person name="Wong J."/>
        </authorList>
    </citation>
    <scope>NUCLEOTIDE SEQUENCE</scope>
    <source>
        <strain evidence="2">GSM-AAB239-AS_SAM_17_03QT</strain>
    </source>
</reference>
<dbReference type="AlphaFoldDB" id="A0AAX6DLA2"/>